<dbReference type="EMBL" id="AEGP01000044">
    <property type="protein sequence ID" value="EGG41869.1"/>
    <property type="molecule type" value="Genomic_DNA"/>
</dbReference>
<dbReference type="InterPro" id="IPR034907">
    <property type="entry name" value="NDK-like_dom"/>
</dbReference>
<dbReference type="GO" id="GO:0006241">
    <property type="term" value="P:CTP biosynthetic process"/>
    <property type="evidence" value="ECO:0007669"/>
    <property type="project" value="InterPro"/>
</dbReference>
<reference evidence="10" key="1">
    <citation type="journal article" date="2011" name="PLoS ONE">
        <title>Genome of a low-salinity ammonia-oxidizing archaeon determined by single-cell and metagenomic analysis.</title>
        <authorList>
            <person name="Blainey P.C."/>
            <person name="Mosier A.C."/>
            <person name="Potanina A."/>
            <person name="Francis C.A."/>
            <person name="Quake S.R."/>
        </authorList>
    </citation>
    <scope>NUCLEOTIDE SEQUENCE [LARGE SCALE GENOMIC DNA]</scope>
    <source>
        <strain evidence="10">SFB1</strain>
    </source>
</reference>
<comment type="caution">
    <text evidence="7">Lacks conserved residue(s) required for the propagation of feature annotation.</text>
</comment>
<dbReference type="PROSITE" id="PS51374">
    <property type="entry name" value="NDPK_LIKE"/>
    <property type="match status" value="1"/>
</dbReference>
<keyword evidence="4" id="KW-0597">Phosphoprotein</keyword>
<evidence type="ECO:0000256" key="4">
    <source>
        <dbReference type="ARBA" id="ARBA00022553"/>
    </source>
</evidence>
<dbReference type="HOGENOM" id="CLU_060216_8_2_2"/>
<dbReference type="GO" id="GO:0006183">
    <property type="term" value="P:GTP biosynthetic process"/>
    <property type="evidence" value="ECO:0007669"/>
    <property type="project" value="InterPro"/>
</dbReference>
<dbReference type="PATRIC" id="fig|886738.10.peg.1356"/>
<evidence type="ECO:0000256" key="3">
    <source>
        <dbReference type="ARBA" id="ARBA00012966"/>
    </source>
</evidence>
<sequence length="96" mass="10424">MFTFTQKQAENFYGVHKDKPFFGELTSFITSGPVVAAIIEGNNAIATTRIMIGATKSFEAAPGSIRGDFGLGFSDNIIHASDSQESFDHESRVAFE</sequence>
<dbReference type="SUPFAM" id="SSF54919">
    <property type="entry name" value="Nucleoside diphosphate kinase, NDK"/>
    <property type="match status" value="1"/>
</dbReference>
<dbReference type="GO" id="GO:0004550">
    <property type="term" value="F:nucleoside diphosphate kinase activity"/>
    <property type="evidence" value="ECO:0007669"/>
    <property type="project" value="UniProtKB-EC"/>
</dbReference>
<name>F3KL62_9ARCH</name>
<keyword evidence="6 10" id="KW-0418">Kinase</keyword>
<dbReference type="Proteomes" id="UP000004348">
    <property type="component" value="Chromosome"/>
</dbReference>
<dbReference type="InterPro" id="IPR001564">
    <property type="entry name" value="Nucleoside_diP_kinase"/>
</dbReference>
<evidence type="ECO:0000256" key="6">
    <source>
        <dbReference type="ARBA" id="ARBA00022777"/>
    </source>
</evidence>
<dbReference type="Gene3D" id="3.30.70.141">
    <property type="entry name" value="Nucleoside diphosphate kinase-like domain"/>
    <property type="match status" value="1"/>
</dbReference>
<evidence type="ECO:0000256" key="1">
    <source>
        <dbReference type="ARBA" id="ARBA00001946"/>
    </source>
</evidence>
<dbReference type="STRING" id="886738.Nlim_1239"/>
<evidence type="ECO:0000256" key="7">
    <source>
        <dbReference type="PROSITE-ProRule" id="PRU00706"/>
    </source>
</evidence>
<dbReference type="PANTHER" id="PTHR11349">
    <property type="entry name" value="NUCLEOSIDE DIPHOSPHATE KINASE"/>
    <property type="match status" value="1"/>
</dbReference>
<proteinExistence type="inferred from homology"/>
<evidence type="ECO:0000256" key="5">
    <source>
        <dbReference type="ARBA" id="ARBA00022679"/>
    </source>
</evidence>
<evidence type="ECO:0000313" key="10">
    <source>
        <dbReference type="EMBL" id="EGG41869.1"/>
    </source>
</evidence>
<organism evidence="10">
    <name type="scientific">Candidatus Nitrosarchaeum limnium SFB1</name>
    <dbReference type="NCBI Taxonomy" id="886738"/>
    <lineage>
        <taxon>Archaea</taxon>
        <taxon>Nitrososphaerota</taxon>
        <taxon>Nitrososphaeria</taxon>
        <taxon>Nitrosopumilales</taxon>
        <taxon>Nitrosopumilaceae</taxon>
        <taxon>Nitrosarchaeum</taxon>
    </lineage>
</organism>
<accession>F3KL62</accession>
<dbReference type="Pfam" id="PF00334">
    <property type="entry name" value="NDK"/>
    <property type="match status" value="1"/>
</dbReference>
<comment type="cofactor">
    <cofactor evidence="1">
        <name>Mg(2+)</name>
        <dbReference type="ChEBI" id="CHEBI:18420"/>
    </cofactor>
</comment>
<gene>
    <name evidence="10" type="ORF">Nlim_1239</name>
</gene>
<dbReference type="PRINTS" id="PR01243">
    <property type="entry name" value="NUCDPKINASE"/>
</dbReference>
<dbReference type="AlphaFoldDB" id="F3KL62"/>
<dbReference type="EC" id="2.7.4.6" evidence="3"/>
<keyword evidence="5" id="KW-0808">Transferase</keyword>
<dbReference type="InterPro" id="IPR036850">
    <property type="entry name" value="NDK-like_dom_sf"/>
</dbReference>
<comment type="similarity">
    <text evidence="2 7 8">Belongs to the NDK family.</text>
</comment>
<feature type="domain" description="Nucleoside diphosphate kinase-like" evidence="9">
    <location>
        <begin position="1"/>
        <end position="96"/>
    </location>
</feature>
<evidence type="ECO:0000256" key="8">
    <source>
        <dbReference type="RuleBase" id="RU004011"/>
    </source>
</evidence>
<evidence type="ECO:0000259" key="9">
    <source>
        <dbReference type="SMART" id="SM00562"/>
    </source>
</evidence>
<comment type="caution">
    <text evidence="10">The sequence shown here is derived from an EMBL/GenBank/DDBJ whole genome shotgun (WGS) entry which is preliminary data.</text>
</comment>
<protein>
    <recommendedName>
        <fullName evidence="3">nucleoside-diphosphate kinase</fullName>
        <ecNumber evidence="3">2.7.4.6</ecNumber>
    </recommendedName>
</protein>
<dbReference type="GO" id="GO:0006228">
    <property type="term" value="P:UTP biosynthetic process"/>
    <property type="evidence" value="ECO:0007669"/>
    <property type="project" value="InterPro"/>
</dbReference>
<evidence type="ECO:0000256" key="2">
    <source>
        <dbReference type="ARBA" id="ARBA00008142"/>
    </source>
</evidence>
<dbReference type="SMART" id="SM00562">
    <property type="entry name" value="NDK"/>
    <property type="match status" value="1"/>
</dbReference>